<dbReference type="InterPro" id="IPR003423">
    <property type="entry name" value="OMP_efflux"/>
</dbReference>
<evidence type="ECO:0000256" key="1">
    <source>
        <dbReference type="ARBA" id="ARBA00007613"/>
    </source>
</evidence>
<keyword evidence="2" id="KW-0564">Palmitate</keyword>
<dbReference type="NCBIfam" id="TIGR01845">
    <property type="entry name" value="outer_NodT"/>
    <property type="match status" value="1"/>
</dbReference>
<dbReference type="KEGG" id="pbh:AAW51_2625"/>
<dbReference type="InterPro" id="IPR010131">
    <property type="entry name" value="MdtP/NodT-like"/>
</dbReference>
<dbReference type="EMBL" id="CP011371">
    <property type="protein sequence ID" value="AKJ29316.1"/>
    <property type="molecule type" value="Genomic_DNA"/>
</dbReference>
<dbReference type="PANTHER" id="PTHR30203">
    <property type="entry name" value="OUTER MEMBRANE CATION EFFLUX PROTEIN"/>
    <property type="match status" value="1"/>
</dbReference>
<dbReference type="Gene3D" id="1.20.1600.10">
    <property type="entry name" value="Outer membrane efflux proteins (OEP)"/>
    <property type="match status" value="1"/>
</dbReference>
<dbReference type="PATRIC" id="fig|413882.6.peg.2737"/>
<name>A0A0G3BPP8_9BURK</name>
<comment type="subcellular location">
    <subcellularLocation>
        <location evidence="2">Cell membrane</location>
        <topology evidence="2">Lipid-anchor</topology>
    </subcellularLocation>
</comment>
<dbReference type="STRING" id="413882.AAW51_2625"/>
<accession>A0A0G3BPP8</accession>
<evidence type="ECO:0000313" key="3">
    <source>
        <dbReference type="EMBL" id="AKJ29316.1"/>
    </source>
</evidence>
<gene>
    <name evidence="3" type="ORF">AAW51_2625</name>
</gene>
<proteinExistence type="inferred from homology"/>
<organism evidence="3 4">
    <name type="scientific">Caldimonas brevitalea</name>
    <dbReference type="NCBI Taxonomy" id="413882"/>
    <lineage>
        <taxon>Bacteria</taxon>
        <taxon>Pseudomonadati</taxon>
        <taxon>Pseudomonadota</taxon>
        <taxon>Betaproteobacteria</taxon>
        <taxon>Burkholderiales</taxon>
        <taxon>Sphaerotilaceae</taxon>
        <taxon>Caldimonas</taxon>
    </lineage>
</organism>
<sequence length="434" mass="46531">MLADLDLASPWRSSDTSPAEVQDNWLKSFADLRLDALVAQALTHNPDLAVAAARVDQASGQLALARAAQRPSLSVLGTGGIKMSDMGSALTGLMALVSWELDVWGALRHGSAAAAAGVAAARHEQEFARQSLAATTAKAWFTVTQTLLEMHTAERMVDIGDHMLQLAQQRRRVGTGQDQEVALAEASLNAQRDLLTQARFAHQSALRALELLLGRYPSAELQANAQLPALPGPVPAGLPLQLLERRPDLIAAERRVAAAFHRVGQAKAAALPGLRLTGNFGYLDSEVVELKRDFENPTGGAGLKLTAPLDLNGALGAQVALASAQQREVVAQYVRLALRAIGDVEAALASARALTEREGWLTQQVARLEQALQLARRAYEVGKSDLRAVEQQRIALFEAQVQLLRVRGEQLSQRVNLHLALGGSFGRPMALSQQ</sequence>
<dbReference type="SUPFAM" id="SSF56954">
    <property type="entry name" value="Outer membrane efflux proteins (OEP)"/>
    <property type="match status" value="1"/>
</dbReference>
<dbReference type="GO" id="GO:0015562">
    <property type="term" value="F:efflux transmembrane transporter activity"/>
    <property type="evidence" value="ECO:0007669"/>
    <property type="project" value="InterPro"/>
</dbReference>
<evidence type="ECO:0000256" key="2">
    <source>
        <dbReference type="RuleBase" id="RU362097"/>
    </source>
</evidence>
<dbReference type="GO" id="GO:0005886">
    <property type="term" value="C:plasma membrane"/>
    <property type="evidence" value="ECO:0007669"/>
    <property type="project" value="UniProtKB-SubCell"/>
</dbReference>
<reference evidence="3 4" key="1">
    <citation type="submission" date="2015-05" db="EMBL/GenBank/DDBJ databases">
        <authorList>
            <person name="Tang B."/>
            <person name="Yu Y."/>
        </authorList>
    </citation>
    <scope>NUCLEOTIDE SEQUENCE [LARGE SCALE GENOMIC DNA]</scope>
    <source>
        <strain evidence="3 4">DSM 7029</strain>
    </source>
</reference>
<dbReference type="AlphaFoldDB" id="A0A0G3BPP8"/>
<evidence type="ECO:0000313" key="4">
    <source>
        <dbReference type="Proteomes" id="UP000035352"/>
    </source>
</evidence>
<protein>
    <submittedName>
        <fullName evidence="3">Outer membrane protein</fullName>
    </submittedName>
</protein>
<dbReference type="Gene3D" id="2.20.200.10">
    <property type="entry name" value="Outer membrane efflux proteins (OEP)"/>
    <property type="match status" value="1"/>
</dbReference>
<comment type="similarity">
    <text evidence="1 2">Belongs to the outer membrane factor (OMF) (TC 1.B.17) family.</text>
</comment>
<dbReference type="PANTHER" id="PTHR30203:SF24">
    <property type="entry name" value="BLR4935 PROTEIN"/>
    <property type="match status" value="1"/>
</dbReference>
<keyword evidence="2" id="KW-1134">Transmembrane beta strand</keyword>
<keyword evidence="2" id="KW-0472">Membrane</keyword>
<dbReference type="Proteomes" id="UP000035352">
    <property type="component" value="Chromosome"/>
</dbReference>
<keyword evidence="2" id="KW-0812">Transmembrane</keyword>
<keyword evidence="2" id="KW-0449">Lipoprotein</keyword>
<keyword evidence="4" id="KW-1185">Reference proteome</keyword>
<dbReference type="Pfam" id="PF02321">
    <property type="entry name" value="OEP"/>
    <property type="match status" value="2"/>
</dbReference>